<evidence type="ECO:0000256" key="6">
    <source>
        <dbReference type="ARBA" id="ARBA00022619"/>
    </source>
</evidence>
<feature type="repeat" description="Lumazine-binding" evidence="10">
    <location>
        <begin position="112"/>
        <end position="218"/>
    </location>
</feature>
<evidence type="ECO:0000256" key="5">
    <source>
        <dbReference type="ARBA" id="ARBA00013950"/>
    </source>
</evidence>
<keyword evidence="7 12" id="KW-0808">Transferase</keyword>
<dbReference type="EC" id="2.5.1.9" evidence="4 9"/>
<dbReference type="InterPro" id="IPR001783">
    <property type="entry name" value="Lumazine-bd"/>
</dbReference>
<dbReference type="PANTHER" id="PTHR21098:SF12">
    <property type="entry name" value="RIBOFLAVIN SYNTHASE"/>
    <property type="match status" value="1"/>
</dbReference>
<keyword evidence="6" id="KW-0686">Riboflavin biosynthesis</keyword>
<evidence type="ECO:0000259" key="11">
    <source>
        <dbReference type="PROSITE" id="PS51177"/>
    </source>
</evidence>
<gene>
    <name evidence="12" type="ORF">Mic7113_1222</name>
</gene>
<dbReference type="PIRSF" id="PIRSF000498">
    <property type="entry name" value="Riboflavin_syn_A"/>
    <property type="match status" value="1"/>
</dbReference>
<name>K9WC95_9CYAN</name>
<feature type="repeat" description="Lumazine-binding" evidence="10">
    <location>
        <begin position="14"/>
        <end position="111"/>
    </location>
</feature>
<keyword evidence="13" id="KW-1185">Reference proteome</keyword>
<evidence type="ECO:0000313" key="12">
    <source>
        <dbReference type="EMBL" id="AFZ17112.1"/>
    </source>
</evidence>
<comment type="pathway">
    <text evidence="3">Cofactor biosynthesis; riboflavin biosynthesis; riboflavin from 2-hydroxy-3-oxobutyl phosphate and 5-amino-6-(D-ribitylamino)uracil: step 2/2.</text>
</comment>
<accession>K9WC95</accession>
<sequence>MATYSLGGVQSEAVFTGLIQALGTLRSLGGDRFDVSCRTDASEVILQDLALGDSVAVDGICLTVEEILPHGFVATASDETLYRTTIGQRQYAAPYVNLETSMRVGSKLGGHFVTGHIDGVGCLQESVQTPNSWEMCFTAPSSLSNQWYRQIARYLVPKGSIAVNGVSLTIADCDPEGSWFKAAVIPHTYAQTNLNHLQIGGWVNLESDILGKYVDRLLGHRIGGTNQQEEITPAFLAEHGYL</sequence>
<dbReference type="KEGG" id="mic:Mic7113_1222"/>
<protein>
    <recommendedName>
        <fullName evidence="5 9">Riboflavin synthase</fullName>
        <ecNumber evidence="4 9">2.5.1.9</ecNumber>
    </recommendedName>
</protein>
<comment type="catalytic activity">
    <reaction evidence="1">
        <text>2 6,7-dimethyl-8-(1-D-ribityl)lumazine + H(+) = 5-amino-6-(D-ribitylamino)uracil + riboflavin</text>
        <dbReference type="Rhea" id="RHEA:20772"/>
        <dbReference type="ChEBI" id="CHEBI:15378"/>
        <dbReference type="ChEBI" id="CHEBI:15934"/>
        <dbReference type="ChEBI" id="CHEBI:57986"/>
        <dbReference type="ChEBI" id="CHEBI:58201"/>
        <dbReference type="EC" id="2.5.1.9"/>
    </reaction>
</comment>
<comment type="function">
    <text evidence="2">Catalyzes the dismutation of two molecules of 6,7-dimethyl-8-ribityllumazine, resulting in the formation of riboflavin and 5-amino-6-(D-ribitylamino)uracil.</text>
</comment>
<dbReference type="Gene3D" id="2.40.30.20">
    <property type="match status" value="2"/>
</dbReference>
<evidence type="ECO:0000256" key="2">
    <source>
        <dbReference type="ARBA" id="ARBA00002803"/>
    </source>
</evidence>
<proteinExistence type="predicted"/>
<organism evidence="12 13">
    <name type="scientific">Allocoleopsis franciscana PCC 7113</name>
    <dbReference type="NCBI Taxonomy" id="1173027"/>
    <lineage>
        <taxon>Bacteria</taxon>
        <taxon>Bacillati</taxon>
        <taxon>Cyanobacteriota</taxon>
        <taxon>Cyanophyceae</taxon>
        <taxon>Coleofasciculales</taxon>
        <taxon>Coleofasciculaceae</taxon>
        <taxon>Allocoleopsis</taxon>
        <taxon>Allocoleopsis franciscana</taxon>
    </lineage>
</organism>
<feature type="domain" description="Lumazine-binding" evidence="11">
    <location>
        <begin position="14"/>
        <end position="111"/>
    </location>
</feature>
<evidence type="ECO:0000256" key="8">
    <source>
        <dbReference type="ARBA" id="ARBA00022737"/>
    </source>
</evidence>
<dbReference type="STRING" id="1173027.Mic7113_1222"/>
<dbReference type="InterPro" id="IPR017938">
    <property type="entry name" value="Riboflavin_synthase-like_b-brl"/>
</dbReference>
<dbReference type="InterPro" id="IPR026017">
    <property type="entry name" value="Lumazine-bd_dom"/>
</dbReference>
<dbReference type="GO" id="GO:0009231">
    <property type="term" value="P:riboflavin biosynthetic process"/>
    <property type="evidence" value="ECO:0007669"/>
    <property type="project" value="UniProtKB-KW"/>
</dbReference>
<dbReference type="HOGENOM" id="CLU_034388_2_0_3"/>
<keyword evidence="8" id="KW-0677">Repeat</keyword>
<feature type="domain" description="Lumazine-binding" evidence="11">
    <location>
        <begin position="112"/>
        <end position="218"/>
    </location>
</feature>
<dbReference type="Pfam" id="PF00677">
    <property type="entry name" value="Lum_binding"/>
    <property type="match status" value="2"/>
</dbReference>
<evidence type="ECO:0000313" key="13">
    <source>
        <dbReference type="Proteomes" id="UP000010471"/>
    </source>
</evidence>
<evidence type="ECO:0000256" key="1">
    <source>
        <dbReference type="ARBA" id="ARBA00000968"/>
    </source>
</evidence>
<reference evidence="12 13" key="1">
    <citation type="submission" date="2012-06" db="EMBL/GenBank/DDBJ databases">
        <title>Finished chromosome of genome of Microcoleus sp. PCC 7113.</title>
        <authorList>
            <consortium name="US DOE Joint Genome Institute"/>
            <person name="Gugger M."/>
            <person name="Coursin T."/>
            <person name="Rippka R."/>
            <person name="Tandeau De Marsac N."/>
            <person name="Huntemann M."/>
            <person name="Wei C.-L."/>
            <person name="Han J."/>
            <person name="Detter J.C."/>
            <person name="Han C."/>
            <person name="Tapia R."/>
            <person name="Chen A."/>
            <person name="Kyrpides N."/>
            <person name="Mavromatis K."/>
            <person name="Markowitz V."/>
            <person name="Szeto E."/>
            <person name="Ivanova N."/>
            <person name="Pagani I."/>
            <person name="Pati A."/>
            <person name="Goodwin L."/>
            <person name="Nordberg H.P."/>
            <person name="Cantor M.N."/>
            <person name="Hua S.X."/>
            <person name="Woyke T."/>
            <person name="Kerfeld C.A."/>
        </authorList>
    </citation>
    <scope>NUCLEOTIDE SEQUENCE [LARGE SCALE GENOMIC DNA]</scope>
    <source>
        <strain evidence="12 13">PCC 7113</strain>
    </source>
</reference>
<evidence type="ECO:0000256" key="9">
    <source>
        <dbReference type="NCBIfam" id="TIGR00187"/>
    </source>
</evidence>
<dbReference type="AlphaFoldDB" id="K9WC95"/>
<dbReference type="PANTHER" id="PTHR21098">
    <property type="entry name" value="RIBOFLAVIN SYNTHASE ALPHA CHAIN"/>
    <property type="match status" value="1"/>
</dbReference>
<dbReference type="PATRIC" id="fig|1173027.3.peg.1348"/>
<dbReference type="PROSITE" id="PS51177">
    <property type="entry name" value="LUMAZINE_BIND"/>
    <property type="match status" value="2"/>
</dbReference>
<evidence type="ECO:0000256" key="10">
    <source>
        <dbReference type="PROSITE-ProRule" id="PRU00524"/>
    </source>
</evidence>
<dbReference type="eggNOG" id="COG0307">
    <property type="taxonomic scope" value="Bacteria"/>
</dbReference>
<dbReference type="NCBIfam" id="NF006767">
    <property type="entry name" value="PRK09289.1"/>
    <property type="match status" value="1"/>
</dbReference>
<evidence type="ECO:0000256" key="7">
    <source>
        <dbReference type="ARBA" id="ARBA00022679"/>
    </source>
</evidence>
<evidence type="ECO:0000256" key="3">
    <source>
        <dbReference type="ARBA" id="ARBA00004887"/>
    </source>
</evidence>
<dbReference type="SUPFAM" id="SSF63380">
    <property type="entry name" value="Riboflavin synthase domain-like"/>
    <property type="match status" value="2"/>
</dbReference>
<dbReference type="NCBIfam" id="TIGR00187">
    <property type="entry name" value="ribE"/>
    <property type="match status" value="1"/>
</dbReference>
<dbReference type="GO" id="GO:0004746">
    <property type="term" value="F:riboflavin synthase activity"/>
    <property type="evidence" value="ECO:0007669"/>
    <property type="project" value="UniProtKB-UniRule"/>
</dbReference>
<evidence type="ECO:0000256" key="4">
    <source>
        <dbReference type="ARBA" id="ARBA00012827"/>
    </source>
</evidence>
<dbReference type="Proteomes" id="UP000010471">
    <property type="component" value="Chromosome"/>
</dbReference>
<dbReference type="InterPro" id="IPR023366">
    <property type="entry name" value="ATP_synth_asu-like_sf"/>
</dbReference>
<dbReference type="CDD" id="cd00402">
    <property type="entry name" value="Riboflavin_synthase_like"/>
    <property type="match status" value="1"/>
</dbReference>
<dbReference type="EMBL" id="CP003630">
    <property type="protein sequence ID" value="AFZ17112.1"/>
    <property type="molecule type" value="Genomic_DNA"/>
</dbReference>